<accession>A0A6C0CGR5</accession>
<proteinExistence type="predicted"/>
<feature type="compositionally biased region" description="Pro residues" evidence="2">
    <location>
        <begin position="143"/>
        <end position="163"/>
    </location>
</feature>
<feature type="coiled-coil region" evidence="1">
    <location>
        <begin position="732"/>
        <end position="775"/>
    </location>
</feature>
<sequence length="1340" mass="156377">MYVHIFDLFIENKLKEFIDKTDKLFYQRGNKKGEPIYIDKENTRQKINTDQLKFFVNEELKSANENKSKSIEEFEDLLITIIAFRQLVDEEKFPKVRNYTEGPVKNIIPFQPILQQGQIGVPPPPPPPPPSSSLSSIPRNQGTPPPSLSSIPPPPPPPPPPSFLPRKQDARSSPQSQQPSFIPNKEEAQLPSTKSYLINNTTGERRQISSIKEKESKSILDKAMLTMSDKDPDFLTAEIDTTRQKKEFSIKIPTSSSSTISSIKQFSGEEGFNSLIISDEIIINKKYILKSLKYYIYILILNNYENNKFLYYKLLNELLIHLFKNTTDIYGFMFETVELYKKFIHNCSTTITIDPKITLSPEYKEFDKYFRILLHCIFWTNYIQADNMYALSCIQVFVLLFDNEKLNIFNYINLIFHLSSDLTKIYDELRNQDKTPLLATTSITTSSALSSSDTTNYSEYLKQINELLESDGLMDTDLNISDNDINRRIKIDKLFVDLQKSINYEIDTTTEPEKKYRIKSNIIKIIQNLAKLLKRSNLDSRFLYVLDNFNKNIPQLKNGNATNNDIRKYMGDYEKKIDKDLSDDDKKISDEYKKRLYEAINKILSINETVAAAATSTSQNTTELQQLRDENTKLKDFKIKLIADKNQDVPQKLDTDEKILDFLKRRKEDFDTFKEELISDKNQAVPQAFKTDDTKILDFLKERKKGYDNFEQELTKLNEYFTQLDETNPLSIEDIETKIDQFKQDDSNQRKEKINQIIKKILKIYNKQIESLKQQALSDTTTKIEECKKIKDKIKEIYKVLNDNSYDHYDDEDMDPNFDFIIRKIQEYIGNNNTLKDELNDLNSELEICKVLEADIEKAHTSLTDKNIDELFTETRYSNKNFKLIITSLKKDRDKKLKKIEEFYTYQHKNDFVYEDYDSSGIIKTYPIFTNEQNNGKYYILDSDGRNKFRDFLSDDIKSLFKEITDTQKIIPTKTINDLRDKLKQFNKFYLLDNIKISIGNKDYPVYKSNNTSDPEYYIFNIHYTDDKKNHDEYIISTDKPLFIQVDRSIGKLKDIGNCKDELQKLQAKIKEINHKSFIYDKYYKLDNGRIFPVFNDHRKNPNTYYIFNYRDPTESIEEKDTDLINASMPLFKEVTDNSRIVDYIPQKTLNATAPAPTLNFPTSQQLQPQHTVTVYPPQYTSSQQMYVPPAYYRITGGGVPEDINLVASIYSNFLNISSSIPSSKAINAVNLTKYKQDVRNDCSDENKVSDSYIKAILNLHTEPFSLDKKLDSINTTKSDSLILNKLIGLQLNLLLTININKCALYNFIDYCIQNKDKQIYTLNRDSDIIEIKRKLRKNL</sequence>
<feature type="coiled-coil region" evidence="1">
    <location>
        <begin position="825"/>
        <end position="852"/>
    </location>
</feature>
<feature type="region of interest" description="Disordered" evidence="2">
    <location>
        <begin position="116"/>
        <end position="212"/>
    </location>
</feature>
<feature type="compositionally biased region" description="Basic and acidic residues" evidence="2">
    <location>
        <begin position="203"/>
        <end position="212"/>
    </location>
</feature>
<dbReference type="EMBL" id="MN739404">
    <property type="protein sequence ID" value="QHT03030.1"/>
    <property type="molecule type" value="Genomic_DNA"/>
</dbReference>
<evidence type="ECO:0000313" key="3">
    <source>
        <dbReference type="EMBL" id="QHT03030.1"/>
    </source>
</evidence>
<evidence type="ECO:0000256" key="1">
    <source>
        <dbReference type="SAM" id="Coils"/>
    </source>
</evidence>
<feature type="compositionally biased region" description="Pro residues" evidence="2">
    <location>
        <begin position="121"/>
        <end position="131"/>
    </location>
</feature>
<name>A0A6C0CGR5_9ZZZZ</name>
<evidence type="ECO:0000256" key="2">
    <source>
        <dbReference type="SAM" id="MobiDB-lite"/>
    </source>
</evidence>
<organism evidence="3">
    <name type="scientific">viral metagenome</name>
    <dbReference type="NCBI Taxonomy" id="1070528"/>
    <lineage>
        <taxon>unclassified sequences</taxon>
        <taxon>metagenomes</taxon>
        <taxon>organismal metagenomes</taxon>
    </lineage>
</organism>
<reference evidence="3" key="1">
    <citation type="journal article" date="2020" name="Nature">
        <title>Giant virus diversity and host interactions through global metagenomics.</title>
        <authorList>
            <person name="Schulz F."/>
            <person name="Roux S."/>
            <person name="Paez-Espino D."/>
            <person name="Jungbluth S."/>
            <person name="Walsh D.A."/>
            <person name="Denef V.J."/>
            <person name="McMahon K.D."/>
            <person name="Konstantinidis K.T."/>
            <person name="Eloe-Fadrosh E.A."/>
            <person name="Kyrpides N.C."/>
            <person name="Woyke T."/>
        </authorList>
    </citation>
    <scope>NUCLEOTIDE SEQUENCE</scope>
    <source>
        <strain evidence="3">GVMAG-M-3300020727-4</strain>
    </source>
</reference>
<keyword evidence="1" id="KW-0175">Coiled coil</keyword>
<feature type="compositionally biased region" description="Polar residues" evidence="2">
    <location>
        <begin position="190"/>
        <end position="202"/>
    </location>
</feature>
<protein>
    <submittedName>
        <fullName evidence="3">Uncharacterized protein</fullName>
    </submittedName>
</protein>